<comment type="caution">
    <text evidence="8">The sequence shown here is derived from an EMBL/GenBank/DDBJ whole genome shotgun (WGS) entry which is preliminary data.</text>
</comment>
<keyword evidence="9" id="KW-1185">Reference proteome</keyword>
<evidence type="ECO:0000256" key="3">
    <source>
        <dbReference type="ARBA" id="ARBA00022692"/>
    </source>
</evidence>
<evidence type="ECO:0000256" key="6">
    <source>
        <dbReference type="SAM" id="Phobius"/>
    </source>
</evidence>
<keyword evidence="5 6" id="KW-0472">Membrane</keyword>
<dbReference type="InterPro" id="IPR032816">
    <property type="entry name" value="VTT_dom"/>
</dbReference>
<evidence type="ECO:0000256" key="5">
    <source>
        <dbReference type="ARBA" id="ARBA00023136"/>
    </source>
</evidence>
<dbReference type="EMBL" id="JAGQDD010000001">
    <property type="protein sequence ID" value="MBQ0929338.1"/>
    <property type="molecule type" value="Genomic_DNA"/>
</dbReference>
<evidence type="ECO:0000259" key="7">
    <source>
        <dbReference type="Pfam" id="PF09335"/>
    </source>
</evidence>
<dbReference type="GO" id="GO:0005886">
    <property type="term" value="C:plasma membrane"/>
    <property type="evidence" value="ECO:0007669"/>
    <property type="project" value="UniProtKB-SubCell"/>
</dbReference>
<keyword evidence="3 6" id="KW-0812">Transmembrane</keyword>
<gene>
    <name evidence="8" type="ORF">KAK03_02500</name>
</gene>
<feature type="transmembrane region" description="Helical" evidence="6">
    <location>
        <begin position="169"/>
        <end position="189"/>
    </location>
</feature>
<dbReference type="PANTHER" id="PTHR42709:SF6">
    <property type="entry name" value="UNDECAPRENYL PHOSPHATE TRANSPORTER A"/>
    <property type="match status" value="1"/>
</dbReference>
<evidence type="ECO:0000313" key="8">
    <source>
        <dbReference type="EMBL" id="MBQ0929338.1"/>
    </source>
</evidence>
<dbReference type="Proteomes" id="UP000676246">
    <property type="component" value="Unassembled WGS sequence"/>
</dbReference>
<comment type="subcellular location">
    <subcellularLocation>
        <location evidence="1">Cell membrane</location>
        <topology evidence="1">Multi-pass membrane protein</topology>
    </subcellularLocation>
</comment>
<accession>A0A940Y5X3</accession>
<feature type="domain" description="VTT" evidence="7">
    <location>
        <begin position="41"/>
        <end position="154"/>
    </location>
</feature>
<dbReference type="Pfam" id="PF09335">
    <property type="entry name" value="VTT_dom"/>
    <property type="match status" value="1"/>
</dbReference>
<feature type="transmembrane region" description="Helical" evidence="6">
    <location>
        <begin position="52"/>
        <end position="79"/>
    </location>
</feature>
<name>A0A940Y5X3_9BURK</name>
<evidence type="ECO:0000313" key="9">
    <source>
        <dbReference type="Proteomes" id="UP000676246"/>
    </source>
</evidence>
<reference evidence="8 9" key="1">
    <citation type="submission" date="2021-04" db="EMBL/GenBank/DDBJ databases">
        <title>The genome sequence of Ideonella sp. 3Y2.</title>
        <authorList>
            <person name="Liu Y."/>
        </authorList>
    </citation>
    <scope>NUCLEOTIDE SEQUENCE [LARGE SCALE GENOMIC DNA]</scope>
    <source>
        <strain evidence="8 9">3Y2</strain>
    </source>
</reference>
<dbReference type="AlphaFoldDB" id="A0A940Y5X3"/>
<feature type="transmembrane region" description="Helical" evidence="6">
    <location>
        <begin position="139"/>
        <end position="163"/>
    </location>
</feature>
<proteinExistence type="predicted"/>
<keyword evidence="2" id="KW-1003">Cell membrane</keyword>
<evidence type="ECO:0000256" key="1">
    <source>
        <dbReference type="ARBA" id="ARBA00004651"/>
    </source>
</evidence>
<evidence type="ECO:0000256" key="4">
    <source>
        <dbReference type="ARBA" id="ARBA00022989"/>
    </source>
</evidence>
<protein>
    <submittedName>
        <fullName evidence="8">VTT domain-containing protein</fullName>
    </submittedName>
</protein>
<organism evidence="8 9">
    <name type="scientific">Ideonella alba</name>
    <dbReference type="NCBI Taxonomy" id="2824118"/>
    <lineage>
        <taxon>Bacteria</taxon>
        <taxon>Pseudomonadati</taxon>
        <taxon>Pseudomonadota</taxon>
        <taxon>Betaproteobacteria</taxon>
        <taxon>Burkholderiales</taxon>
        <taxon>Sphaerotilaceae</taxon>
        <taxon>Ideonella</taxon>
    </lineage>
</organism>
<keyword evidence="4 6" id="KW-1133">Transmembrane helix</keyword>
<dbReference type="PANTHER" id="PTHR42709">
    <property type="entry name" value="ALKALINE PHOSPHATASE LIKE PROTEIN"/>
    <property type="match status" value="1"/>
</dbReference>
<sequence length="203" mass="21314">MLSGLAEWLAWSQAVLSGMATPAVIAGVLALTTLLLEDLAIAAGVALATQGAISWALSFSAVALGIALGDLGLYALGLGARRLPALRRRLVGERADWARRQIEQRLLTAVLLARVIPGLRLATYTACGFLRVPFVPFTAWVLLAVTLWTLGLYALSAALGQALAQQLGLPAPIAVALPILVLALAVPLVRSVRQRLAARSTRP</sequence>
<dbReference type="InterPro" id="IPR051311">
    <property type="entry name" value="DedA_domain"/>
</dbReference>
<evidence type="ECO:0000256" key="2">
    <source>
        <dbReference type="ARBA" id="ARBA00022475"/>
    </source>
</evidence>
<dbReference type="RefSeq" id="WP_210851587.1">
    <property type="nucleotide sequence ID" value="NZ_JAGQDD010000001.1"/>
</dbReference>